<protein>
    <submittedName>
        <fullName evidence="2">POZ</fullName>
    </submittedName>
</protein>
<keyword evidence="3" id="KW-1185">Reference proteome</keyword>
<dbReference type="PANTHER" id="PTHR47843">
    <property type="entry name" value="BTB DOMAIN-CONTAINING PROTEIN-RELATED"/>
    <property type="match status" value="1"/>
</dbReference>
<dbReference type="Proteomes" id="UP000016922">
    <property type="component" value="Unassembled WGS sequence"/>
</dbReference>
<evidence type="ECO:0000313" key="3">
    <source>
        <dbReference type="Proteomes" id="UP000016922"/>
    </source>
</evidence>
<sequence length="323" mass="35558">MSTLTFGTPSTPSISTILAQKKTVGSPTPEVTSPFETFNKTGIKRSFDQISKDGTSSAYVKQASILASGFLDKSYSDFEIRCGKEVYPVHKFVVFKQSEYFRNLAVDGTLTDQRFRQLEEDPHIVKLALEWLYTAKYTCESQNVPSISSATPDDGAVVFGEPMSLENCLVSHAKVYALAAKWKLPDLQNDACVRYGSAIVAKGCCDAFTSSLRTICETKKESYTSDKLASTALGFAAAKFNDFLSLESFCQFLTERGDVAVAIGKMRAKLAINLMPVLQPGVMSIANCPKCNDDCNVRISSKKEKSKFGTPGIYWCTKCRHDF</sequence>
<dbReference type="InterPro" id="IPR000210">
    <property type="entry name" value="BTB/POZ_dom"/>
</dbReference>
<dbReference type="KEGG" id="glz:GLAREA_06789"/>
<dbReference type="HOGENOM" id="CLU_860665_0_0_1"/>
<dbReference type="AlphaFoldDB" id="S3DNY4"/>
<dbReference type="OrthoDB" id="6359816at2759"/>
<organism evidence="2 3">
    <name type="scientific">Glarea lozoyensis (strain ATCC 20868 / MF5171)</name>
    <dbReference type="NCBI Taxonomy" id="1116229"/>
    <lineage>
        <taxon>Eukaryota</taxon>
        <taxon>Fungi</taxon>
        <taxon>Dikarya</taxon>
        <taxon>Ascomycota</taxon>
        <taxon>Pezizomycotina</taxon>
        <taxon>Leotiomycetes</taxon>
        <taxon>Helotiales</taxon>
        <taxon>Helotiaceae</taxon>
        <taxon>Glarea</taxon>
    </lineage>
</organism>
<reference evidence="2 3" key="1">
    <citation type="journal article" date="2013" name="BMC Genomics">
        <title>Genomics-driven discovery of the pneumocandin biosynthetic gene cluster in the fungus Glarea lozoyensis.</title>
        <authorList>
            <person name="Chen L."/>
            <person name="Yue Q."/>
            <person name="Zhang X."/>
            <person name="Xiang M."/>
            <person name="Wang C."/>
            <person name="Li S."/>
            <person name="Che Y."/>
            <person name="Ortiz-Lopez F.J."/>
            <person name="Bills G.F."/>
            <person name="Liu X."/>
            <person name="An Z."/>
        </authorList>
    </citation>
    <scope>NUCLEOTIDE SEQUENCE [LARGE SCALE GENOMIC DNA]</scope>
    <source>
        <strain evidence="3">ATCC 20868 / MF5171</strain>
    </source>
</reference>
<dbReference type="InterPro" id="IPR011333">
    <property type="entry name" value="SKP1/BTB/POZ_sf"/>
</dbReference>
<dbReference type="PANTHER" id="PTHR47843:SF5">
    <property type="entry name" value="BTB_POZ DOMAIN PROTEIN"/>
    <property type="match status" value="1"/>
</dbReference>
<feature type="domain" description="BTB" evidence="1">
    <location>
        <begin position="76"/>
        <end position="141"/>
    </location>
</feature>
<evidence type="ECO:0000313" key="2">
    <source>
        <dbReference type="EMBL" id="EPE33776.1"/>
    </source>
</evidence>
<dbReference type="EMBL" id="KE145357">
    <property type="protein sequence ID" value="EPE33776.1"/>
    <property type="molecule type" value="Genomic_DNA"/>
</dbReference>
<dbReference type="Gene3D" id="3.30.710.10">
    <property type="entry name" value="Potassium Channel Kv1.1, Chain A"/>
    <property type="match status" value="1"/>
</dbReference>
<proteinExistence type="predicted"/>
<dbReference type="PROSITE" id="PS50097">
    <property type="entry name" value="BTB"/>
    <property type="match status" value="1"/>
</dbReference>
<name>S3DNY4_GLAL2</name>
<dbReference type="GeneID" id="19465842"/>
<evidence type="ECO:0000259" key="1">
    <source>
        <dbReference type="PROSITE" id="PS50097"/>
    </source>
</evidence>
<dbReference type="SUPFAM" id="SSF54695">
    <property type="entry name" value="POZ domain"/>
    <property type="match status" value="1"/>
</dbReference>
<dbReference type="Pfam" id="PF00651">
    <property type="entry name" value="BTB"/>
    <property type="match status" value="1"/>
</dbReference>
<gene>
    <name evidence="2" type="ORF">GLAREA_06789</name>
</gene>
<dbReference type="CDD" id="cd18186">
    <property type="entry name" value="BTB_POZ_ZBTB_KLHL-like"/>
    <property type="match status" value="1"/>
</dbReference>
<dbReference type="RefSeq" id="XP_008078928.1">
    <property type="nucleotide sequence ID" value="XM_008080737.1"/>
</dbReference>
<accession>S3DNY4</accession>
<dbReference type="STRING" id="1116229.S3DNY4"/>